<name>A0ABP5X4K6_9ACTN</name>
<keyword evidence="2" id="KW-0489">Methyltransferase</keyword>
<dbReference type="InterPro" id="IPR029063">
    <property type="entry name" value="SAM-dependent_MTases_sf"/>
</dbReference>
<accession>A0ABP5X4K6</accession>
<sequence length="251" mass="26673">MSTSTFDELIHRLDLADARPDATALRTRSYDLLRTPGTQVVADVGCGSGRAVAELADRGVQAIGVDLSEQMIAAARRRHPGQADAFRVGDACALPFGDGELTGYRAERVLHDLPEPERAIAEARRVLAPGGRAVLVGQDWDGIMLDSDRPALTRTLVQASADRTASPRAARAQRRLLLDGGFGDVTVEAGVAVFTDETALPLLTTALEAGRTENAITDADAAAWLAEQRDRARAGRALVAVPIFLAAATRR</sequence>
<protein>
    <submittedName>
        <fullName evidence="2">Methyltransferase domain-containing protein</fullName>
    </submittedName>
</protein>
<evidence type="ECO:0000313" key="3">
    <source>
        <dbReference type="Proteomes" id="UP001501231"/>
    </source>
</evidence>
<dbReference type="GO" id="GO:0032259">
    <property type="term" value="P:methylation"/>
    <property type="evidence" value="ECO:0007669"/>
    <property type="project" value="UniProtKB-KW"/>
</dbReference>
<proteinExistence type="predicted"/>
<keyword evidence="3" id="KW-1185">Reference proteome</keyword>
<dbReference type="PANTHER" id="PTHR43591">
    <property type="entry name" value="METHYLTRANSFERASE"/>
    <property type="match status" value="1"/>
</dbReference>
<dbReference type="Pfam" id="PF08241">
    <property type="entry name" value="Methyltransf_11"/>
    <property type="match status" value="1"/>
</dbReference>
<evidence type="ECO:0000313" key="2">
    <source>
        <dbReference type="EMBL" id="GAA2443496.1"/>
    </source>
</evidence>
<comment type="caution">
    <text evidence="2">The sequence shown here is derived from an EMBL/GenBank/DDBJ whole genome shotgun (WGS) entry which is preliminary data.</text>
</comment>
<dbReference type="GO" id="GO:0008168">
    <property type="term" value="F:methyltransferase activity"/>
    <property type="evidence" value="ECO:0007669"/>
    <property type="project" value="UniProtKB-KW"/>
</dbReference>
<dbReference type="Gene3D" id="3.40.50.150">
    <property type="entry name" value="Vaccinia Virus protein VP39"/>
    <property type="match status" value="1"/>
</dbReference>
<feature type="domain" description="Methyltransferase type 11" evidence="1">
    <location>
        <begin position="43"/>
        <end position="134"/>
    </location>
</feature>
<dbReference type="RefSeq" id="WP_344594851.1">
    <property type="nucleotide sequence ID" value="NZ_BAAARW010000026.1"/>
</dbReference>
<dbReference type="PANTHER" id="PTHR43591:SF24">
    <property type="entry name" value="2-METHOXY-6-POLYPRENYL-1,4-BENZOQUINOL METHYLASE, MITOCHONDRIAL"/>
    <property type="match status" value="1"/>
</dbReference>
<dbReference type="SUPFAM" id="SSF53335">
    <property type="entry name" value="S-adenosyl-L-methionine-dependent methyltransferases"/>
    <property type="match status" value="1"/>
</dbReference>
<organism evidence="2 3">
    <name type="scientific">Actinomadura vinacea</name>
    <dbReference type="NCBI Taxonomy" id="115336"/>
    <lineage>
        <taxon>Bacteria</taxon>
        <taxon>Bacillati</taxon>
        <taxon>Actinomycetota</taxon>
        <taxon>Actinomycetes</taxon>
        <taxon>Streptosporangiales</taxon>
        <taxon>Thermomonosporaceae</taxon>
        <taxon>Actinomadura</taxon>
    </lineage>
</organism>
<dbReference type="EMBL" id="BAAARW010000026">
    <property type="protein sequence ID" value="GAA2443496.1"/>
    <property type="molecule type" value="Genomic_DNA"/>
</dbReference>
<gene>
    <name evidence="2" type="ORF">GCM10010191_70060</name>
</gene>
<dbReference type="CDD" id="cd02440">
    <property type="entry name" value="AdoMet_MTases"/>
    <property type="match status" value="1"/>
</dbReference>
<keyword evidence="2" id="KW-0808">Transferase</keyword>
<dbReference type="InterPro" id="IPR013216">
    <property type="entry name" value="Methyltransf_11"/>
</dbReference>
<evidence type="ECO:0000259" key="1">
    <source>
        <dbReference type="Pfam" id="PF08241"/>
    </source>
</evidence>
<dbReference type="Proteomes" id="UP001501231">
    <property type="component" value="Unassembled WGS sequence"/>
</dbReference>
<reference evidence="3" key="1">
    <citation type="journal article" date="2019" name="Int. J. Syst. Evol. Microbiol.">
        <title>The Global Catalogue of Microorganisms (GCM) 10K type strain sequencing project: providing services to taxonomists for standard genome sequencing and annotation.</title>
        <authorList>
            <consortium name="The Broad Institute Genomics Platform"/>
            <consortium name="The Broad Institute Genome Sequencing Center for Infectious Disease"/>
            <person name="Wu L."/>
            <person name="Ma J."/>
        </authorList>
    </citation>
    <scope>NUCLEOTIDE SEQUENCE [LARGE SCALE GENOMIC DNA]</scope>
    <source>
        <strain evidence="3">JCM 3325</strain>
    </source>
</reference>